<sequence>MGHDTRTREILRAVSRQAGWEILLALRQGPTRFSELEEGTQVSPRTLSERLRELVELGLVGRRAFAEVPPRVEYTLTPLGLKLLEALEGLESLLEEHA</sequence>
<dbReference type="PROSITE" id="PS51118">
    <property type="entry name" value="HTH_HXLR"/>
    <property type="match status" value="1"/>
</dbReference>
<gene>
    <name evidence="5" type="ordered locus">Mesil_1551</name>
</gene>
<reference evidence="5 6" key="1">
    <citation type="journal article" date="2010" name="Stand. Genomic Sci.">
        <title>Complete genome sequence of Meiothermus silvanus type strain (VI-R2).</title>
        <authorList>
            <person name="Sikorski J."/>
            <person name="Tindall B.J."/>
            <person name="Lowry S."/>
            <person name="Lucas S."/>
            <person name="Nolan M."/>
            <person name="Copeland A."/>
            <person name="Glavina Del Rio T."/>
            <person name="Tice H."/>
            <person name="Cheng J.F."/>
            <person name="Han C."/>
            <person name="Pitluck S."/>
            <person name="Liolios K."/>
            <person name="Ivanova N."/>
            <person name="Mavromatis K."/>
            <person name="Mikhailova N."/>
            <person name="Pati A."/>
            <person name="Goodwin L."/>
            <person name="Chen A."/>
            <person name="Palaniappan K."/>
            <person name="Land M."/>
            <person name="Hauser L."/>
            <person name="Chang Y.J."/>
            <person name="Jeffries C.D."/>
            <person name="Rohde M."/>
            <person name="Goker M."/>
            <person name="Woyke T."/>
            <person name="Bristow J."/>
            <person name="Eisen J.A."/>
            <person name="Markowitz V."/>
            <person name="Hugenholtz P."/>
            <person name="Kyrpides N.C."/>
            <person name="Klenk H.P."/>
            <person name="Lapidus A."/>
        </authorList>
    </citation>
    <scope>NUCLEOTIDE SEQUENCE [LARGE SCALE GENOMIC DNA]</scope>
    <source>
        <strain evidence="6">ATCC 700542 / DSM 9946 / VI-R2</strain>
    </source>
</reference>
<dbReference type="GO" id="GO:0003677">
    <property type="term" value="F:DNA binding"/>
    <property type="evidence" value="ECO:0007669"/>
    <property type="project" value="UniProtKB-KW"/>
</dbReference>
<dbReference type="InterPro" id="IPR036390">
    <property type="entry name" value="WH_DNA-bd_sf"/>
</dbReference>
<organism evidence="5 6">
    <name type="scientific">Allomeiothermus silvanus (strain ATCC 700542 / DSM 9946 / NBRC 106475 / NCIMB 13440 / VI-R2)</name>
    <name type="common">Thermus silvanus</name>
    <dbReference type="NCBI Taxonomy" id="526227"/>
    <lineage>
        <taxon>Bacteria</taxon>
        <taxon>Thermotogati</taxon>
        <taxon>Deinococcota</taxon>
        <taxon>Deinococci</taxon>
        <taxon>Thermales</taxon>
        <taxon>Thermaceae</taxon>
        <taxon>Allomeiothermus</taxon>
    </lineage>
</organism>
<accession>D7BF88</accession>
<evidence type="ECO:0000256" key="3">
    <source>
        <dbReference type="ARBA" id="ARBA00023163"/>
    </source>
</evidence>
<dbReference type="STRING" id="526227.Mesil_1551"/>
<dbReference type="PANTHER" id="PTHR33204">
    <property type="entry name" value="TRANSCRIPTIONAL REGULATOR, MARR FAMILY"/>
    <property type="match status" value="1"/>
</dbReference>
<proteinExistence type="predicted"/>
<keyword evidence="3" id="KW-0804">Transcription</keyword>
<name>D7BF88_ALLS1</name>
<dbReference type="eggNOG" id="COG1733">
    <property type="taxonomic scope" value="Bacteria"/>
</dbReference>
<dbReference type="KEGG" id="msv:Mesil_1551"/>
<dbReference type="Pfam" id="PF01638">
    <property type="entry name" value="HxlR"/>
    <property type="match status" value="1"/>
</dbReference>
<dbReference type="SUPFAM" id="SSF46785">
    <property type="entry name" value="Winged helix' DNA-binding domain"/>
    <property type="match status" value="1"/>
</dbReference>
<dbReference type="OrthoDB" id="9791143at2"/>
<evidence type="ECO:0000256" key="1">
    <source>
        <dbReference type="ARBA" id="ARBA00023015"/>
    </source>
</evidence>
<evidence type="ECO:0000313" key="6">
    <source>
        <dbReference type="Proteomes" id="UP000001916"/>
    </source>
</evidence>
<evidence type="ECO:0000256" key="2">
    <source>
        <dbReference type="ARBA" id="ARBA00023125"/>
    </source>
</evidence>
<dbReference type="EMBL" id="CP002042">
    <property type="protein sequence ID" value="ADH63441.1"/>
    <property type="molecule type" value="Genomic_DNA"/>
</dbReference>
<dbReference type="PANTHER" id="PTHR33204:SF37">
    <property type="entry name" value="HTH-TYPE TRANSCRIPTIONAL REGULATOR YODB"/>
    <property type="match status" value="1"/>
</dbReference>
<dbReference type="InterPro" id="IPR011991">
    <property type="entry name" value="ArsR-like_HTH"/>
</dbReference>
<evidence type="ECO:0000313" key="5">
    <source>
        <dbReference type="EMBL" id="ADH63441.1"/>
    </source>
</evidence>
<feature type="domain" description="HTH hxlR-type" evidence="4">
    <location>
        <begin position="5"/>
        <end position="98"/>
    </location>
</feature>
<dbReference type="CDD" id="cd00090">
    <property type="entry name" value="HTH_ARSR"/>
    <property type="match status" value="1"/>
</dbReference>
<dbReference type="AlphaFoldDB" id="D7BF88"/>
<dbReference type="Proteomes" id="UP000001916">
    <property type="component" value="Chromosome"/>
</dbReference>
<dbReference type="InterPro" id="IPR036388">
    <property type="entry name" value="WH-like_DNA-bd_sf"/>
</dbReference>
<keyword evidence="1" id="KW-0805">Transcription regulation</keyword>
<evidence type="ECO:0000259" key="4">
    <source>
        <dbReference type="PROSITE" id="PS51118"/>
    </source>
</evidence>
<keyword evidence="6" id="KW-1185">Reference proteome</keyword>
<keyword evidence="2" id="KW-0238">DNA-binding</keyword>
<protein>
    <submittedName>
        <fullName evidence="5">Transcriptional regulator, HxlR family</fullName>
    </submittedName>
</protein>
<dbReference type="InterPro" id="IPR002577">
    <property type="entry name" value="HTH_HxlR"/>
</dbReference>
<dbReference type="Gene3D" id="1.10.10.10">
    <property type="entry name" value="Winged helix-like DNA-binding domain superfamily/Winged helix DNA-binding domain"/>
    <property type="match status" value="1"/>
</dbReference>
<dbReference type="RefSeq" id="WP_013158006.1">
    <property type="nucleotide sequence ID" value="NC_014212.1"/>
</dbReference>
<dbReference type="HOGENOM" id="CLU_111585_5_3_0"/>